<dbReference type="InterPro" id="IPR001387">
    <property type="entry name" value="Cro/C1-type_HTH"/>
</dbReference>
<dbReference type="Gene3D" id="1.10.260.40">
    <property type="entry name" value="lambda repressor-like DNA-binding domains"/>
    <property type="match status" value="1"/>
</dbReference>
<evidence type="ECO:0000313" key="3">
    <source>
        <dbReference type="Proteomes" id="UP000711614"/>
    </source>
</evidence>
<dbReference type="PROSITE" id="PS50943">
    <property type="entry name" value="HTH_CROC1"/>
    <property type="match status" value="1"/>
</dbReference>
<evidence type="ECO:0000313" key="2">
    <source>
        <dbReference type="EMBL" id="MBP2411837.1"/>
    </source>
</evidence>
<feature type="domain" description="HTH cro/C1-type" evidence="1">
    <location>
        <begin position="41"/>
        <end position="98"/>
    </location>
</feature>
<accession>A0ABS4YTV8</accession>
<evidence type="ECO:0000259" key="1">
    <source>
        <dbReference type="PROSITE" id="PS50943"/>
    </source>
</evidence>
<dbReference type="EMBL" id="JAGIOI010000001">
    <property type="protein sequence ID" value="MBP2411837.1"/>
    <property type="molecule type" value="Genomic_DNA"/>
</dbReference>
<dbReference type="Proteomes" id="UP000711614">
    <property type="component" value="Unassembled WGS sequence"/>
</dbReference>
<sequence length="136" mass="14740">MDAPGAFWADLAEDLKDPEFLREYVVESIRIAAVDSMVNELDAARVSSGLSKAALARAINMDPATMRRLFSGGASNPTLGTLAEVAAALGLKVKLEPFSEIERSQVTRPLIDGEAVDTQKLARYLATFRHPESHVL</sequence>
<dbReference type="Pfam" id="PF01381">
    <property type="entry name" value="HTH_3"/>
    <property type="match status" value="1"/>
</dbReference>
<gene>
    <name evidence="2" type="ORF">JOF48_000636</name>
</gene>
<dbReference type="SMART" id="SM00530">
    <property type="entry name" value="HTH_XRE"/>
    <property type="match status" value="1"/>
</dbReference>
<name>A0ABS4YTV8_9MICC</name>
<organism evidence="2 3">
    <name type="scientific">Arthrobacter stackebrandtii</name>
    <dbReference type="NCBI Taxonomy" id="272161"/>
    <lineage>
        <taxon>Bacteria</taxon>
        <taxon>Bacillati</taxon>
        <taxon>Actinomycetota</taxon>
        <taxon>Actinomycetes</taxon>
        <taxon>Micrococcales</taxon>
        <taxon>Micrococcaceae</taxon>
        <taxon>Arthrobacter</taxon>
    </lineage>
</organism>
<dbReference type="CDD" id="cd00093">
    <property type="entry name" value="HTH_XRE"/>
    <property type="match status" value="1"/>
</dbReference>
<dbReference type="RefSeq" id="WP_209677231.1">
    <property type="nucleotide sequence ID" value="NZ_JAGIOI010000001.1"/>
</dbReference>
<comment type="caution">
    <text evidence="2">The sequence shown here is derived from an EMBL/GenBank/DDBJ whole genome shotgun (WGS) entry which is preliminary data.</text>
</comment>
<proteinExistence type="predicted"/>
<reference evidence="2 3" key="1">
    <citation type="submission" date="2021-03" db="EMBL/GenBank/DDBJ databases">
        <title>Sequencing the genomes of 1000 actinobacteria strains.</title>
        <authorList>
            <person name="Klenk H.-P."/>
        </authorList>
    </citation>
    <scope>NUCLEOTIDE SEQUENCE [LARGE SCALE GENOMIC DNA]</scope>
    <source>
        <strain evidence="2 3">DSM 16005</strain>
    </source>
</reference>
<dbReference type="InterPro" id="IPR010982">
    <property type="entry name" value="Lambda_DNA-bd_dom_sf"/>
</dbReference>
<protein>
    <submittedName>
        <fullName evidence="2">Transcriptional regulator with XRE-family HTH domain</fullName>
    </submittedName>
</protein>
<keyword evidence="3" id="KW-1185">Reference proteome</keyword>
<dbReference type="SUPFAM" id="SSF47413">
    <property type="entry name" value="lambda repressor-like DNA-binding domains"/>
    <property type="match status" value="1"/>
</dbReference>